<keyword evidence="2" id="KW-1185">Reference proteome</keyword>
<evidence type="ECO:0000313" key="2">
    <source>
        <dbReference type="Proteomes" id="UP000515908"/>
    </source>
</evidence>
<sequence length="354" mass="39567">MGLVQLADILLHNLTHHTTTTVGADQSSEGVFRLIDQVALVALHNTIGALAAWAPAHKAVREQQVQLTAGGRVVQRTVVGAHLLPGGDVAFGEHDEKSTLGEQFERVGVAGVVEEGEDGKQPYAHVVNLKGVEVVFENNEPDVVFCQIFEGEDTFRRWFVVHGVGSRLCLFLLFGKLLSEVEKLIVHRGGEGLPHDVYKAVLHGEVFVGEKTVNVVPSEVLPLVHKGEKEGRHEFGILLNEAALHQQDFSFFDIPSGHKATSFLIILVYALQSDRAVKGVFILPMFYLFRFPFDELTHLLRGREEGILFLNLVVEQGELFFHRERVFPVFPILPKVRQEFHTQLFCLLKNVQLH</sequence>
<dbReference type="VEuPathDB" id="TriTrypDB:ADEAN_000142800"/>
<name>A0A7G2C448_9TRYP</name>
<gene>
    <name evidence="1" type="ORF">ADEAN_000142800</name>
</gene>
<dbReference type="EMBL" id="LR877146">
    <property type="protein sequence ID" value="CAD2213984.1"/>
    <property type="molecule type" value="Genomic_DNA"/>
</dbReference>
<dbReference type="AlphaFoldDB" id="A0A7G2C448"/>
<dbReference type="Proteomes" id="UP000515908">
    <property type="component" value="Chromosome 02"/>
</dbReference>
<reference evidence="1 2" key="1">
    <citation type="submission" date="2020-08" db="EMBL/GenBank/DDBJ databases">
        <authorList>
            <person name="Newling K."/>
            <person name="Davey J."/>
            <person name="Forrester S."/>
        </authorList>
    </citation>
    <scope>NUCLEOTIDE SEQUENCE [LARGE SCALE GENOMIC DNA]</scope>
    <source>
        <strain evidence="2">Crithidia deanei Carvalho (ATCC PRA-265)</strain>
    </source>
</reference>
<proteinExistence type="predicted"/>
<accession>A0A7G2C448</accession>
<organism evidence="1 2">
    <name type="scientific">Angomonas deanei</name>
    <dbReference type="NCBI Taxonomy" id="59799"/>
    <lineage>
        <taxon>Eukaryota</taxon>
        <taxon>Discoba</taxon>
        <taxon>Euglenozoa</taxon>
        <taxon>Kinetoplastea</taxon>
        <taxon>Metakinetoplastina</taxon>
        <taxon>Trypanosomatida</taxon>
        <taxon>Trypanosomatidae</taxon>
        <taxon>Strigomonadinae</taxon>
        <taxon>Angomonas</taxon>
    </lineage>
</organism>
<protein>
    <submittedName>
        <fullName evidence="1">Uncharacterized protein</fullName>
    </submittedName>
</protein>
<evidence type="ECO:0000313" key="1">
    <source>
        <dbReference type="EMBL" id="CAD2213984.1"/>
    </source>
</evidence>